<dbReference type="GeneID" id="117571128"/>
<dbReference type="InterPro" id="IPR005846">
    <property type="entry name" value="A-D-PHexomutase_a/b/a-III"/>
</dbReference>
<dbReference type="Pfam" id="PF02880">
    <property type="entry name" value="PGM_PMM_III"/>
    <property type="match status" value="1"/>
</dbReference>
<keyword evidence="6" id="KW-0597">Phosphoprotein</keyword>
<dbReference type="PROSITE" id="PS00710">
    <property type="entry name" value="PGM_PMM"/>
    <property type="match status" value="1"/>
</dbReference>
<organism evidence="14 15">
    <name type="scientific">Drosophila albomicans</name>
    <name type="common">Fruit fly</name>
    <dbReference type="NCBI Taxonomy" id="7291"/>
    <lineage>
        <taxon>Eukaryota</taxon>
        <taxon>Metazoa</taxon>
        <taxon>Ecdysozoa</taxon>
        <taxon>Arthropoda</taxon>
        <taxon>Hexapoda</taxon>
        <taxon>Insecta</taxon>
        <taxon>Pterygota</taxon>
        <taxon>Neoptera</taxon>
        <taxon>Endopterygota</taxon>
        <taxon>Diptera</taxon>
        <taxon>Brachycera</taxon>
        <taxon>Muscomorpha</taxon>
        <taxon>Ephydroidea</taxon>
        <taxon>Drosophilidae</taxon>
        <taxon>Drosophila</taxon>
    </lineage>
</organism>
<comment type="similarity">
    <text evidence="3">Belongs to the phosphohexose mutase family.</text>
</comment>
<reference evidence="15" key="1">
    <citation type="submission" date="2025-08" db="UniProtKB">
        <authorList>
            <consortium name="RefSeq"/>
        </authorList>
    </citation>
    <scope>IDENTIFICATION</scope>
    <source>
        <strain evidence="15">15112-1751.03</strain>
        <tissue evidence="15">Whole Adult</tissue>
    </source>
</reference>
<dbReference type="PRINTS" id="PR00509">
    <property type="entry name" value="PGMPMM"/>
</dbReference>
<dbReference type="GO" id="GO:0005737">
    <property type="term" value="C:cytoplasm"/>
    <property type="evidence" value="ECO:0007669"/>
    <property type="project" value="UniProtKB-SubCell"/>
</dbReference>
<evidence type="ECO:0000313" key="15">
    <source>
        <dbReference type="RefSeq" id="XP_034109020.1"/>
    </source>
</evidence>
<keyword evidence="7" id="KW-0479">Metal-binding</keyword>
<dbReference type="InterPro" id="IPR036900">
    <property type="entry name" value="A-D-PHexomutase_C_sf"/>
</dbReference>
<dbReference type="GO" id="GO:0008973">
    <property type="term" value="F:phosphopentomutase activity"/>
    <property type="evidence" value="ECO:0007669"/>
    <property type="project" value="TreeGrafter"/>
</dbReference>
<sequence>MLATQKLFVTVKLSSNWRGLLRNAGAFPNTVLQTHIVGQHPRIAVLPHCQSKQTWSHQFPILKAPRATANLHCLSGDRELDKKINNWLEWDRNPETWCTIKDAIKAQEWDKLRSWLMGRLKFGTAGLRAEMRPGFNAMNDLVVIQTAQGLCAYLKEQFPDKKKWCKQGIVIGYDSRHNSKRFAELTAVVFLTNEFRVNLFQRFVATPFVPYTILRYNCLAGVMVTASHNPKQDNGYKVYWSNGTQIITPHDDAIYQCILKNLQPTKCSWDRNILIDNELLYDPYDSIIPAYYDALRREIPSQLLVANADCPLSFTYTAMHGVGYAYVEMAFPTCNLDEVIPVEEQVEPDPDFPTAPHPNPEEGEKVMKLSIETATSNDSQIILANDPDADRLAVGEIIDDGEYKLFTGNELAALLGWWALEIYKMGTEKADLAKCTMISSTVSSMILKSMAAVEGFNFHETLTGFKWIGNKVIDEQKAGKKVLFAFEEAIGYMVTTNVIDKDGISAAAHVATMACYLRTQKCMSLQDKLRDIYEKYGFHTSVVNYVICSDVSLIKTIFKRLRTFKNNEKNTYPTSLLDGEFEIEHVRDLTTGYDSSKPDKKATLPVNSSTQMITFTFKNGFVITLRTSGTEPKMKYYAEMCGKPEDKRWDELELITRRMVKAAVDEFYEPEKNGLQRNS</sequence>
<dbReference type="PANTHER" id="PTHR45745">
    <property type="entry name" value="PHOSPHOMANNOMUTASE 45A"/>
    <property type="match status" value="1"/>
</dbReference>
<dbReference type="GO" id="GO:0000287">
    <property type="term" value="F:magnesium ion binding"/>
    <property type="evidence" value="ECO:0007669"/>
    <property type="project" value="InterPro"/>
</dbReference>
<dbReference type="GO" id="GO:0006166">
    <property type="term" value="P:purine ribonucleoside salvage"/>
    <property type="evidence" value="ECO:0007669"/>
    <property type="project" value="TreeGrafter"/>
</dbReference>
<evidence type="ECO:0000256" key="4">
    <source>
        <dbReference type="ARBA" id="ARBA00022490"/>
    </source>
</evidence>
<evidence type="ECO:0000256" key="8">
    <source>
        <dbReference type="ARBA" id="ARBA00022842"/>
    </source>
</evidence>
<comment type="subcellular location">
    <subcellularLocation>
        <location evidence="2">Cytoplasm</location>
    </subcellularLocation>
</comment>
<dbReference type="SUPFAM" id="SSF53738">
    <property type="entry name" value="Phosphoglucomutase, first 3 domains"/>
    <property type="match status" value="3"/>
</dbReference>
<dbReference type="InterPro" id="IPR005845">
    <property type="entry name" value="A-D-PHexomutase_a/b/a-II"/>
</dbReference>
<evidence type="ECO:0000259" key="11">
    <source>
        <dbReference type="Pfam" id="PF02878"/>
    </source>
</evidence>
<evidence type="ECO:0000259" key="13">
    <source>
        <dbReference type="Pfam" id="PF02880"/>
    </source>
</evidence>
<dbReference type="RefSeq" id="XP_034109020.1">
    <property type="nucleotide sequence ID" value="XM_034253129.2"/>
</dbReference>
<keyword evidence="8" id="KW-0460">Magnesium</keyword>
<name>A0A6P8XC68_DROAB</name>
<evidence type="ECO:0000256" key="7">
    <source>
        <dbReference type="ARBA" id="ARBA00022723"/>
    </source>
</evidence>
<dbReference type="GO" id="GO:0006006">
    <property type="term" value="P:glucose metabolic process"/>
    <property type="evidence" value="ECO:0007669"/>
    <property type="project" value="UniProtKB-KW"/>
</dbReference>
<dbReference type="InterPro" id="IPR005844">
    <property type="entry name" value="A-D-PHexomutase_a/b/a-I"/>
</dbReference>
<dbReference type="AlphaFoldDB" id="A0A6P8XC68"/>
<evidence type="ECO:0000256" key="1">
    <source>
        <dbReference type="ARBA" id="ARBA00001946"/>
    </source>
</evidence>
<dbReference type="Pfam" id="PF02878">
    <property type="entry name" value="PGM_PMM_I"/>
    <property type="match status" value="1"/>
</dbReference>
<keyword evidence="4" id="KW-0963">Cytoplasm</keyword>
<keyword evidence="9" id="KW-0413">Isomerase</keyword>
<dbReference type="InterPro" id="IPR016066">
    <property type="entry name" value="A-D-PHexomutase_CS"/>
</dbReference>
<evidence type="ECO:0000259" key="12">
    <source>
        <dbReference type="Pfam" id="PF02879"/>
    </source>
</evidence>
<evidence type="ECO:0000256" key="9">
    <source>
        <dbReference type="ARBA" id="ARBA00023235"/>
    </source>
</evidence>
<feature type="domain" description="Alpha-D-phosphohexomutase alpha/beta/alpha" evidence="11">
    <location>
        <begin position="120"/>
        <end position="261"/>
    </location>
</feature>
<dbReference type="SUPFAM" id="SSF55957">
    <property type="entry name" value="Phosphoglucomutase, C-terminal domain"/>
    <property type="match status" value="1"/>
</dbReference>
<evidence type="ECO:0000256" key="2">
    <source>
        <dbReference type="ARBA" id="ARBA00004496"/>
    </source>
</evidence>
<dbReference type="PANTHER" id="PTHR45745:SF1">
    <property type="entry name" value="PHOSPHOGLUCOMUTASE 2B-RELATED"/>
    <property type="match status" value="1"/>
</dbReference>
<comment type="cofactor">
    <cofactor evidence="1">
        <name>Mg(2+)</name>
        <dbReference type="ChEBI" id="CHEBI:18420"/>
    </cofactor>
</comment>
<feature type="domain" description="Alpha-D-phosphohexomutase alpha/beta/alpha" evidence="13">
    <location>
        <begin position="408"/>
        <end position="536"/>
    </location>
</feature>
<accession>A0A6P8XC68</accession>
<evidence type="ECO:0000256" key="10">
    <source>
        <dbReference type="ARBA" id="ARBA00023277"/>
    </source>
</evidence>
<keyword evidence="14" id="KW-1185">Reference proteome</keyword>
<keyword evidence="5" id="KW-0313">Glucose metabolism</keyword>
<dbReference type="InterPro" id="IPR016055">
    <property type="entry name" value="A-D-PHexomutase_a/b/a-I/II/III"/>
</dbReference>
<dbReference type="CDD" id="cd05799">
    <property type="entry name" value="PGM2"/>
    <property type="match status" value="1"/>
</dbReference>
<keyword evidence="10" id="KW-0119">Carbohydrate metabolism</keyword>
<feature type="domain" description="Alpha-D-phosphohexomutase alpha/beta/alpha" evidence="12">
    <location>
        <begin position="291"/>
        <end position="394"/>
    </location>
</feature>
<gene>
    <name evidence="15" type="primary">LOC117571128</name>
</gene>
<evidence type="ECO:0000256" key="6">
    <source>
        <dbReference type="ARBA" id="ARBA00022553"/>
    </source>
</evidence>
<dbReference type="Proteomes" id="UP000515160">
    <property type="component" value="Chromosome 3"/>
</dbReference>
<evidence type="ECO:0000256" key="3">
    <source>
        <dbReference type="ARBA" id="ARBA00010231"/>
    </source>
</evidence>
<dbReference type="InterPro" id="IPR005841">
    <property type="entry name" value="Alpha-D-phosphohexomutase_SF"/>
</dbReference>
<proteinExistence type="inferred from homology"/>
<dbReference type="FunFam" id="3.40.120.10:FF:000035">
    <property type="entry name" value="Pgm3p"/>
    <property type="match status" value="1"/>
</dbReference>
<dbReference type="OrthoDB" id="8300170at2759"/>
<evidence type="ECO:0000313" key="14">
    <source>
        <dbReference type="Proteomes" id="UP000515160"/>
    </source>
</evidence>
<dbReference type="Gene3D" id="3.40.120.10">
    <property type="entry name" value="Alpha-D-Glucose-1,6-Bisphosphate, subunit A, domain 3"/>
    <property type="match status" value="3"/>
</dbReference>
<dbReference type="Pfam" id="PF02879">
    <property type="entry name" value="PGM_PMM_II"/>
    <property type="match status" value="1"/>
</dbReference>
<evidence type="ECO:0000256" key="5">
    <source>
        <dbReference type="ARBA" id="ARBA00022526"/>
    </source>
</evidence>
<dbReference type="GO" id="GO:0005634">
    <property type="term" value="C:nucleus"/>
    <property type="evidence" value="ECO:0007669"/>
    <property type="project" value="TreeGrafter"/>
</dbReference>
<protein>
    <submittedName>
        <fullName evidence="15">Phosphopentomutase-like</fullName>
    </submittedName>
</protein>